<evidence type="ECO:0000259" key="6">
    <source>
        <dbReference type="Pfam" id="PF02852"/>
    </source>
</evidence>
<dbReference type="Proteomes" id="UP001055200">
    <property type="component" value="Chromosome"/>
</dbReference>
<evidence type="ECO:0000256" key="1">
    <source>
        <dbReference type="ARBA" id="ARBA00001974"/>
    </source>
</evidence>
<comment type="similarity">
    <text evidence="2">Belongs to the class-I pyridine nucleotide-disulfide oxidoreductase family.</text>
</comment>
<proteinExistence type="inferred from homology"/>
<keyword evidence="9" id="KW-1185">Reference proteome</keyword>
<dbReference type="PRINTS" id="PR00411">
    <property type="entry name" value="PNDRDTASEI"/>
</dbReference>
<protein>
    <submittedName>
        <fullName evidence="8">FAD-dependent oxidoreductase</fullName>
    </submittedName>
</protein>
<keyword evidence="4" id="KW-0274">FAD</keyword>
<dbReference type="InterPro" id="IPR016156">
    <property type="entry name" value="FAD/NAD-linked_Rdtase_dimer_sf"/>
</dbReference>
<dbReference type="Gene3D" id="3.30.390.30">
    <property type="match status" value="1"/>
</dbReference>
<evidence type="ECO:0000256" key="2">
    <source>
        <dbReference type="ARBA" id="ARBA00007532"/>
    </source>
</evidence>
<evidence type="ECO:0000313" key="9">
    <source>
        <dbReference type="Proteomes" id="UP001055200"/>
    </source>
</evidence>
<name>A0ABY3U4V6_9MYCO</name>
<dbReference type="InterPro" id="IPR050151">
    <property type="entry name" value="Class-I_Pyr_Nuc-Dis_Oxidored"/>
</dbReference>
<comment type="cofactor">
    <cofactor evidence="1">
        <name>FAD</name>
        <dbReference type="ChEBI" id="CHEBI:57692"/>
    </cofactor>
</comment>
<organism evidence="8 9">
    <name type="scientific">Mycolicibacillus parakoreensis</name>
    <dbReference type="NCBI Taxonomy" id="1069221"/>
    <lineage>
        <taxon>Bacteria</taxon>
        <taxon>Bacillati</taxon>
        <taxon>Actinomycetota</taxon>
        <taxon>Actinomycetes</taxon>
        <taxon>Mycobacteriales</taxon>
        <taxon>Mycobacteriaceae</taxon>
        <taxon>Mycolicibacillus</taxon>
    </lineage>
</organism>
<accession>A0ABY3U4V6</accession>
<dbReference type="Gene3D" id="3.50.50.60">
    <property type="entry name" value="FAD/NAD(P)-binding domain"/>
    <property type="match status" value="2"/>
</dbReference>
<keyword evidence="5" id="KW-0520">NAD</keyword>
<feature type="domain" description="Pyridine nucleotide-disulphide oxidoreductase dimerisation" evidence="6">
    <location>
        <begin position="342"/>
        <end position="445"/>
    </location>
</feature>
<reference evidence="8" key="1">
    <citation type="submission" date="2022-08" db="EMBL/GenBank/DDBJ databases">
        <title>Complete genome sequence of 14 non-tuberculosis mycobacteria type-strains.</title>
        <authorList>
            <person name="Igarashi Y."/>
            <person name="Osugi A."/>
            <person name="Mitarai S."/>
        </authorList>
    </citation>
    <scope>NUCLEOTIDE SEQUENCE</scope>
    <source>
        <strain evidence="8">DSM 45575</strain>
    </source>
</reference>
<dbReference type="InterPro" id="IPR023753">
    <property type="entry name" value="FAD/NAD-binding_dom"/>
</dbReference>
<feature type="domain" description="FAD/NAD(P)-binding" evidence="7">
    <location>
        <begin position="4"/>
        <end position="319"/>
    </location>
</feature>
<dbReference type="PRINTS" id="PR00368">
    <property type="entry name" value="FADPNR"/>
</dbReference>
<dbReference type="Pfam" id="PF02852">
    <property type="entry name" value="Pyr_redox_dim"/>
    <property type="match status" value="1"/>
</dbReference>
<dbReference type="EMBL" id="CP092365">
    <property type="protein sequence ID" value="ULN52786.1"/>
    <property type="molecule type" value="Genomic_DNA"/>
</dbReference>
<dbReference type="InterPro" id="IPR036188">
    <property type="entry name" value="FAD/NAD-bd_sf"/>
</dbReference>
<dbReference type="RefSeq" id="WP_240171057.1">
    <property type="nucleotide sequence ID" value="NZ_CP092365.1"/>
</dbReference>
<dbReference type="PANTHER" id="PTHR22912">
    <property type="entry name" value="DISULFIDE OXIDOREDUCTASE"/>
    <property type="match status" value="1"/>
</dbReference>
<evidence type="ECO:0000313" key="8">
    <source>
        <dbReference type="EMBL" id="ULN52786.1"/>
    </source>
</evidence>
<dbReference type="SUPFAM" id="SSF51905">
    <property type="entry name" value="FAD/NAD(P)-binding domain"/>
    <property type="match status" value="2"/>
</dbReference>
<keyword evidence="3" id="KW-0285">Flavoprotein</keyword>
<dbReference type="PANTHER" id="PTHR22912:SF151">
    <property type="entry name" value="DIHYDROLIPOYL DEHYDROGENASE, MITOCHONDRIAL"/>
    <property type="match status" value="1"/>
</dbReference>
<evidence type="ECO:0000256" key="3">
    <source>
        <dbReference type="ARBA" id="ARBA00022630"/>
    </source>
</evidence>
<sequence length="454" mass="46014">MDSYDVVVIGGGPAGIAAAGAAAAAGASVALIEQEKLGGTCVNATCIPTEIFLNAANSAFAVSVLTAEKVLADIGAPQVGALSRRKRALVREIGESLVRRLRDAGIAHLSGHASFVDAHTIAVESHHRIRAGSVVLATGARWRDPTFDGVPADAVVTPDVVQEWTQVPATALVVGGRNTGLVDFAIEYAYLLAALGSEATFATAGDRVVAGLDADLQHYVVDALETIGCSVRLEAPLTGSTAGVVVSPNSPQEVLQPDCVVMTDVRYVSLEGLNSDAAGLDSRVPVRVDERLATAVPHIYAAGDLIGGSSLTTSAQRSGRIAGTNAAGGAASYPEIVEPVVLRLHTDIAFAGIDEQTAVQRHGAVKVGFLDLDSVPGNLISGAIPGAVKVIAGADGNLLGVHAVGSGAAQIAEAAAAFMQTGTNLGELAAMPVWHPSPLESLANAAKMAAVTSS</sequence>
<dbReference type="InterPro" id="IPR004099">
    <property type="entry name" value="Pyr_nucl-diS_OxRdtase_dimer"/>
</dbReference>
<gene>
    <name evidence="8" type="ORF">MIU77_18535</name>
</gene>
<dbReference type="Pfam" id="PF07992">
    <property type="entry name" value="Pyr_redox_2"/>
    <property type="match status" value="1"/>
</dbReference>
<evidence type="ECO:0000256" key="5">
    <source>
        <dbReference type="ARBA" id="ARBA00023027"/>
    </source>
</evidence>
<evidence type="ECO:0000259" key="7">
    <source>
        <dbReference type="Pfam" id="PF07992"/>
    </source>
</evidence>
<evidence type="ECO:0000256" key="4">
    <source>
        <dbReference type="ARBA" id="ARBA00022827"/>
    </source>
</evidence>
<dbReference type="SUPFAM" id="SSF55424">
    <property type="entry name" value="FAD/NAD-linked reductases, dimerisation (C-terminal) domain"/>
    <property type="match status" value="1"/>
</dbReference>